<organism evidence="3 4">
    <name type="scientific">Pleomassaria siparia CBS 279.74</name>
    <dbReference type="NCBI Taxonomy" id="1314801"/>
    <lineage>
        <taxon>Eukaryota</taxon>
        <taxon>Fungi</taxon>
        <taxon>Dikarya</taxon>
        <taxon>Ascomycota</taxon>
        <taxon>Pezizomycotina</taxon>
        <taxon>Dothideomycetes</taxon>
        <taxon>Pleosporomycetidae</taxon>
        <taxon>Pleosporales</taxon>
        <taxon>Pleomassariaceae</taxon>
        <taxon>Pleomassaria</taxon>
    </lineage>
</organism>
<reference evidence="3" key="1">
    <citation type="journal article" date="2020" name="Stud. Mycol.">
        <title>101 Dothideomycetes genomes: a test case for predicting lifestyles and emergence of pathogens.</title>
        <authorList>
            <person name="Haridas S."/>
            <person name="Albert R."/>
            <person name="Binder M."/>
            <person name="Bloem J."/>
            <person name="Labutti K."/>
            <person name="Salamov A."/>
            <person name="Andreopoulos B."/>
            <person name="Baker S."/>
            <person name="Barry K."/>
            <person name="Bills G."/>
            <person name="Bluhm B."/>
            <person name="Cannon C."/>
            <person name="Castanera R."/>
            <person name="Culley D."/>
            <person name="Daum C."/>
            <person name="Ezra D."/>
            <person name="Gonzalez J."/>
            <person name="Henrissat B."/>
            <person name="Kuo A."/>
            <person name="Liang C."/>
            <person name="Lipzen A."/>
            <person name="Lutzoni F."/>
            <person name="Magnuson J."/>
            <person name="Mondo S."/>
            <person name="Nolan M."/>
            <person name="Ohm R."/>
            <person name="Pangilinan J."/>
            <person name="Park H.-J."/>
            <person name="Ramirez L."/>
            <person name="Alfaro M."/>
            <person name="Sun H."/>
            <person name="Tritt A."/>
            <person name="Yoshinaga Y."/>
            <person name="Zwiers L.-H."/>
            <person name="Turgeon B."/>
            <person name="Goodwin S."/>
            <person name="Spatafora J."/>
            <person name="Crous P."/>
            <person name="Grigoriev I."/>
        </authorList>
    </citation>
    <scope>NUCLEOTIDE SEQUENCE</scope>
    <source>
        <strain evidence="3">CBS 279.74</strain>
    </source>
</reference>
<dbReference type="PANTHER" id="PTHR21974">
    <property type="entry name" value="RE15880P"/>
    <property type="match status" value="1"/>
</dbReference>
<dbReference type="OrthoDB" id="2562743at2759"/>
<keyword evidence="4" id="KW-1185">Reference proteome</keyword>
<dbReference type="Proteomes" id="UP000799428">
    <property type="component" value="Unassembled WGS sequence"/>
</dbReference>
<dbReference type="PANTHER" id="PTHR21974:SF2">
    <property type="entry name" value="RE15880P"/>
    <property type="match status" value="1"/>
</dbReference>
<feature type="coiled-coil region" evidence="1">
    <location>
        <begin position="316"/>
        <end position="343"/>
    </location>
</feature>
<protein>
    <submittedName>
        <fullName evidence="3">Uncharacterized protein</fullName>
    </submittedName>
</protein>
<name>A0A6G1KGW3_9PLEO</name>
<evidence type="ECO:0000256" key="2">
    <source>
        <dbReference type="SAM" id="MobiDB-lite"/>
    </source>
</evidence>
<sequence length="388" mass="43401">MDHIRTQIQHAAPQNAALLNGLHETDSAPSQLSQQNAYIADLDSQIRQTAAHVSRLKKATQTELKDHKKYSESTFRRLAHKAAGQRGKFADKAAKEEREYFDAIQEQKTGEDQLAYLEHLKSEAETERQHFEHEAQRHEQFQAHLDALYDSIFSGPTPGFPEEDERESACVSASQTVQHLSQQLERERHLVFLLGQVSQRLAGAARYLDSAHHMSQVDMFCDGATISMQKRNYLEKAESCIQSVRMLQSQIQQVQPDGSAHLGEMNIASGSIWGDVIFDTIFSDMDMHEKIKNSEAQIKRAGQKLGQVIRVAQVREKSLRGELKGASNRLRKTRKELQTARENAFAGISQGRRTQPEHESMDGTGDDAGGPPAYEAIGSAPPAYDARG</sequence>
<feature type="region of interest" description="Disordered" evidence="2">
    <location>
        <begin position="344"/>
        <end position="388"/>
    </location>
</feature>
<accession>A0A6G1KGW3</accession>
<dbReference type="AlphaFoldDB" id="A0A6G1KGW3"/>
<dbReference type="EMBL" id="MU005767">
    <property type="protein sequence ID" value="KAF2711873.1"/>
    <property type="molecule type" value="Genomic_DNA"/>
</dbReference>
<evidence type="ECO:0000256" key="1">
    <source>
        <dbReference type="SAM" id="Coils"/>
    </source>
</evidence>
<evidence type="ECO:0000313" key="4">
    <source>
        <dbReference type="Proteomes" id="UP000799428"/>
    </source>
</evidence>
<proteinExistence type="predicted"/>
<gene>
    <name evidence="3" type="ORF">K504DRAFT_465611</name>
</gene>
<evidence type="ECO:0000313" key="3">
    <source>
        <dbReference type="EMBL" id="KAF2711873.1"/>
    </source>
</evidence>
<keyword evidence="1" id="KW-0175">Coiled coil</keyword>